<dbReference type="SUPFAM" id="SSF69572">
    <property type="entry name" value="Activating enzymes of the ubiquitin-like proteins"/>
    <property type="match status" value="1"/>
</dbReference>
<accession>A0ABS1YCM3</accession>
<comment type="caution">
    <text evidence="2">The sequence shown here is derived from an EMBL/GenBank/DDBJ whole genome shotgun (WGS) entry which is preliminary data.</text>
</comment>
<dbReference type="NCBIfam" id="TIGR03882">
    <property type="entry name" value="cyclo_dehyd_2"/>
    <property type="match status" value="1"/>
</dbReference>
<proteinExistence type="predicted"/>
<sequence>MTDPGSLGATGLDARPRLRGDVVWLPSEEGVYVRSAQAAMLLRGSSTYRLMSTISPYLTGDHSVSELCAGLPKAQSVAVANLVQALIDRGMAHDFAPPPEAALPPALTALFADQIAFLGHFADDPVARFLSYRSARVVAVGAGEGLHALATGLLRNGLGTLRLSGPAADDPYRRDIEAEASAMDATVEVTDSFDDADVVVYCADEADLALVAELARRCRAAGIRFLPAVLRGQRAVLGPFAGPATAGCWTCAQLRLAANDPPAVAADTWRAIALGPISPDQSAVTGTVSRMIGNAAAFDVFRELSGALPPETRGAVVVQEAVTLEASLSRLIAHPHCPTCAGSGLAAEPPDPDESEQSRYERLAGLIDPRTGIFSEFTDDQLRQSPLPTGRLRVAPPAGYGGVPREFVAFDVETVLRARMSAIRVAVGHYADLLAAVPTRVTRSDELDAPTIRPEQLATWAGLRATGPDERTGWIRAISLVTGEPRYVPAAAAFPNTSWNRECGFEVGPAGIGVGNDPTSAADAGLRNALAYQCLERLLRGQAPVAALDPAALGDDTQLAFLRDCLGHLGHAPVLRLVDDGPVPVVLAGLDQPDESGWRVGVGEDRAEAVRHALTQLLGSVQVATYHDEPVDLGDPLIANLPPVLTPTVVPHAEVGPAGRAALLDHLNDHGHDALFVATTPADVAAIGGYHCGRVLISGR</sequence>
<dbReference type="Gene3D" id="3.40.50.720">
    <property type="entry name" value="NAD(P)-binding Rossmann-like Domain"/>
    <property type="match status" value="1"/>
</dbReference>
<dbReference type="InterPro" id="IPR035985">
    <property type="entry name" value="Ubiquitin-activating_enz"/>
</dbReference>
<evidence type="ECO:0000313" key="3">
    <source>
        <dbReference type="Proteomes" id="UP000622245"/>
    </source>
</evidence>
<protein>
    <submittedName>
        <fullName evidence="2">TOMM leader peptide-binding protein</fullName>
    </submittedName>
</protein>
<dbReference type="Pfam" id="PF02624">
    <property type="entry name" value="YcaO"/>
    <property type="match status" value="1"/>
</dbReference>
<dbReference type="Proteomes" id="UP000622245">
    <property type="component" value="Unassembled WGS sequence"/>
</dbReference>
<name>A0ABS1YCM3_9ACTN</name>
<dbReference type="EMBL" id="JAEVHL010000015">
    <property type="protein sequence ID" value="MBM0274981.1"/>
    <property type="molecule type" value="Genomic_DNA"/>
</dbReference>
<evidence type="ECO:0000313" key="2">
    <source>
        <dbReference type="EMBL" id="MBM0274981.1"/>
    </source>
</evidence>
<dbReference type="InterPro" id="IPR022291">
    <property type="entry name" value="Bacteriocin_synth_cyclodeHase"/>
</dbReference>
<evidence type="ECO:0000259" key="1">
    <source>
        <dbReference type="PROSITE" id="PS51664"/>
    </source>
</evidence>
<dbReference type="PROSITE" id="PS51664">
    <property type="entry name" value="YCAO"/>
    <property type="match status" value="1"/>
</dbReference>
<organism evidence="2 3">
    <name type="scientific">Micromonospora tarensis</name>
    <dbReference type="NCBI Taxonomy" id="2806100"/>
    <lineage>
        <taxon>Bacteria</taxon>
        <taxon>Bacillati</taxon>
        <taxon>Actinomycetota</taxon>
        <taxon>Actinomycetes</taxon>
        <taxon>Micromonosporales</taxon>
        <taxon>Micromonosporaceae</taxon>
        <taxon>Micromonospora</taxon>
    </lineage>
</organism>
<dbReference type="RefSeq" id="WP_203147388.1">
    <property type="nucleotide sequence ID" value="NZ_JAEVHL010000015.1"/>
</dbReference>
<feature type="domain" description="YcaO" evidence="1">
    <location>
        <begin position="409"/>
        <end position="700"/>
    </location>
</feature>
<keyword evidence="3" id="KW-1185">Reference proteome</keyword>
<dbReference type="InterPro" id="IPR003776">
    <property type="entry name" value="YcaO-like_dom"/>
</dbReference>
<reference evidence="2 3" key="1">
    <citation type="submission" date="2021-01" db="EMBL/GenBank/DDBJ databases">
        <title>Draft genome sequence of Micromonospora sp. strain STR1s_6.</title>
        <authorList>
            <person name="Karlyshev A."/>
            <person name="Jawad R."/>
        </authorList>
    </citation>
    <scope>NUCLEOTIDE SEQUENCE [LARGE SCALE GENOMIC DNA]</scope>
    <source>
        <strain evidence="2 3">STR1S-6</strain>
    </source>
</reference>
<gene>
    <name evidence="2" type="ORF">JM949_05690</name>
</gene>